<protein>
    <submittedName>
        <fullName evidence="1">Uncharacterized protein</fullName>
    </submittedName>
</protein>
<evidence type="ECO:0000313" key="2">
    <source>
        <dbReference type="Proteomes" id="UP000821865"/>
    </source>
</evidence>
<proteinExistence type="predicted"/>
<keyword evidence="2" id="KW-1185">Reference proteome</keyword>
<accession>A0ACB8DYW5</accession>
<comment type="caution">
    <text evidence="1">The sequence shown here is derived from an EMBL/GenBank/DDBJ whole genome shotgun (WGS) entry which is preliminary data.</text>
</comment>
<reference evidence="1" key="1">
    <citation type="submission" date="2020-05" db="EMBL/GenBank/DDBJ databases">
        <title>Large-scale comparative analyses of tick genomes elucidate their genetic diversity and vector capacities.</title>
        <authorList>
            <person name="Jia N."/>
            <person name="Wang J."/>
            <person name="Shi W."/>
            <person name="Du L."/>
            <person name="Sun Y."/>
            <person name="Zhan W."/>
            <person name="Jiang J."/>
            <person name="Wang Q."/>
            <person name="Zhang B."/>
            <person name="Ji P."/>
            <person name="Sakyi L.B."/>
            <person name="Cui X."/>
            <person name="Yuan T."/>
            <person name="Jiang B."/>
            <person name="Yang W."/>
            <person name="Lam T.T.-Y."/>
            <person name="Chang Q."/>
            <person name="Ding S."/>
            <person name="Wang X."/>
            <person name="Zhu J."/>
            <person name="Ruan X."/>
            <person name="Zhao L."/>
            <person name="Wei J."/>
            <person name="Que T."/>
            <person name="Du C."/>
            <person name="Cheng J."/>
            <person name="Dai P."/>
            <person name="Han X."/>
            <person name="Huang E."/>
            <person name="Gao Y."/>
            <person name="Liu J."/>
            <person name="Shao H."/>
            <person name="Ye R."/>
            <person name="Li L."/>
            <person name="Wei W."/>
            <person name="Wang X."/>
            <person name="Wang C."/>
            <person name="Yang T."/>
            <person name="Huo Q."/>
            <person name="Li W."/>
            <person name="Guo W."/>
            <person name="Chen H."/>
            <person name="Zhou L."/>
            <person name="Ni X."/>
            <person name="Tian J."/>
            <person name="Zhou Y."/>
            <person name="Sheng Y."/>
            <person name="Liu T."/>
            <person name="Pan Y."/>
            <person name="Xia L."/>
            <person name="Li J."/>
            <person name="Zhao F."/>
            <person name="Cao W."/>
        </authorList>
    </citation>
    <scope>NUCLEOTIDE SEQUENCE</scope>
    <source>
        <strain evidence="1">Dsil-2018</strain>
    </source>
</reference>
<gene>
    <name evidence="1" type="ORF">HPB49_009984</name>
</gene>
<evidence type="ECO:0000313" key="1">
    <source>
        <dbReference type="EMBL" id="KAH7979583.1"/>
    </source>
</evidence>
<dbReference type="EMBL" id="CM023470">
    <property type="protein sequence ID" value="KAH7979583.1"/>
    <property type="molecule type" value="Genomic_DNA"/>
</dbReference>
<sequence length="66" mass="7167">MCPSTQQNIVVVSTLSPQNADRYVCIKSIQVNGVTHNVNAWETAAEDTMKGVIRAIPLSDAPQQIN</sequence>
<organism evidence="1 2">
    <name type="scientific">Dermacentor silvarum</name>
    <name type="common">Tick</name>
    <dbReference type="NCBI Taxonomy" id="543639"/>
    <lineage>
        <taxon>Eukaryota</taxon>
        <taxon>Metazoa</taxon>
        <taxon>Ecdysozoa</taxon>
        <taxon>Arthropoda</taxon>
        <taxon>Chelicerata</taxon>
        <taxon>Arachnida</taxon>
        <taxon>Acari</taxon>
        <taxon>Parasitiformes</taxon>
        <taxon>Ixodida</taxon>
        <taxon>Ixodoidea</taxon>
        <taxon>Ixodidae</taxon>
        <taxon>Rhipicephalinae</taxon>
        <taxon>Dermacentor</taxon>
    </lineage>
</organism>
<name>A0ACB8DYW5_DERSI</name>
<dbReference type="Proteomes" id="UP000821865">
    <property type="component" value="Chromosome 1"/>
</dbReference>